<keyword evidence="4" id="KW-0812">Transmembrane</keyword>
<dbReference type="AlphaFoldDB" id="A0AAV1TMW9"/>
<dbReference type="SUPFAM" id="SSF53474">
    <property type="entry name" value="alpha/beta-Hydrolases"/>
    <property type="match status" value="1"/>
</dbReference>
<evidence type="ECO:0000313" key="5">
    <source>
        <dbReference type="EMBL" id="CAK7923784.1"/>
    </source>
</evidence>
<dbReference type="InterPro" id="IPR029058">
    <property type="entry name" value="AB_hydrolase_fold"/>
</dbReference>
<organism evidence="5 6">
    <name type="scientific">Peronospora matthiolae</name>
    <dbReference type="NCBI Taxonomy" id="2874970"/>
    <lineage>
        <taxon>Eukaryota</taxon>
        <taxon>Sar</taxon>
        <taxon>Stramenopiles</taxon>
        <taxon>Oomycota</taxon>
        <taxon>Peronosporomycetes</taxon>
        <taxon>Peronosporales</taxon>
        <taxon>Peronosporaceae</taxon>
        <taxon>Peronospora</taxon>
    </lineage>
</organism>
<accession>A0AAV1TMW9</accession>
<keyword evidence="2" id="KW-0121">Carboxypeptidase</keyword>
<feature type="chain" id="PRO_5043096221" description="Carboxypeptidase" evidence="2">
    <location>
        <begin position="27"/>
        <end position="618"/>
    </location>
</feature>
<evidence type="ECO:0000256" key="2">
    <source>
        <dbReference type="RuleBase" id="RU361156"/>
    </source>
</evidence>
<dbReference type="PANTHER" id="PTHR11802:SF201">
    <property type="entry name" value="CARBOXYPEPTIDASE"/>
    <property type="match status" value="1"/>
</dbReference>
<name>A0AAV1TMW9_9STRA</name>
<keyword evidence="2" id="KW-0645">Protease</keyword>
<dbReference type="PROSITE" id="PS00131">
    <property type="entry name" value="CARBOXYPEPT_SER_SER"/>
    <property type="match status" value="1"/>
</dbReference>
<feature type="region of interest" description="Disordered" evidence="3">
    <location>
        <begin position="482"/>
        <end position="506"/>
    </location>
</feature>
<evidence type="ECO:0000256" key="4">
    <source>
        <dbReference type="SAM" id="Phobius"/>
    </source>
</evidence>
<dbReference type="PANTHER" id="PTHR11802">
    <property type="entry name" value="SERINE PROTEASE FAMILY S10 SERINE CARBOXYPEPTIDASE"/>
    <property type="match status" value="1"/>
</dbReference>
<keyword evidence="2" id="KW-0378">Hydrolase</keyword>
<comment type="similarity">
    <text evidence="1 2">Belongs to the peptidase S10 family.</text>
</comment>
<evidence type="ECO:0000313" key="6">
    <source>
        <dbReference type="Proteomes" id="UP001162060"/>
    </source>
</evidence>
<keyword evidence="4" id="KW-0472">Membrane</keyword>
<dbReference type="InterPro" id="IPR018202">
    <property type="entry name" value="Ser_caboxypep_ser_AS"/>
</dbReference>
<dbReference type="EC" id="3.4.16.-" evidence="2"/>
<evidence type="ECO:0000256" key="1">
    <source>
        <dbReference type="ARBA" id="ARBA00009431"/>
    </source>
</evidence>
<dbReference type="PRINTS" id="PR00724">
    <property type="entry name" value="CRBOXYPTASEC"/>
</dbReference>
<protein>
    <recommendedName>
        <fullName evidence="2">Carboxypeptidase</fullName>
        <ecNumber evidence="2">3.4.16.-</ecNumber>
    </recommendedName>
</protein>
<dbReference type="Gene3D" id="3.40.50.1820">
    <property type="entry name" value="alpha/beta hydrolase"/>
    <property type="match status" value="1"/>
</dbReference>
<keyword evidence="4" id="KW-1133">Transmembrane helix</keyword>
<evidence type="ECO:0000256" key="3">
    <source>
        <dbReference type="SAM" id="MobiDB-lite"/>
    </source>
</evidence>
<dbReference type="GO" id="GO:0004185">
    <property type="term" value="F:serine-type carboxypeptidase activity"/>
    <property type="evidence" value="ECO:0007669"/>
    <property type="project" value="UniProtKB-UniRule"/>
</dbReference>
<dbReference type="InterPro" id="IPR001563">
    <property type="entry name" value="Peptidase_S10"/>
</dbReference>
<keyword evidence="2" id="KW-0732">Signal</keyword>
<dbReference type="EMBL" id="CAKLBY020000070">
    <property type="protein sequence ID" value="CAK7923784.1"/>
    <property type="molecule type" value="Genomic_DNA"/>
</dbReference>
<dbReference type="Pfam" id="PF00450">
    <property type="entry name" value="Peptidase_S10"/>
    <property type="match status" value="1"/>
</dbReference>
<proteinExistence type="inferred from homology"/>
<gene>
    <name evidence="5" type="ORF">PM001_LOCUS8934</name>
</gene>
<feature type="transmembrane region" description="Helical" evidence="4">
    <location>
        <begin position="523"/>
        <end position="541"/>
    </location>
</feature>
<dbReference type="Proteomes" id="UP001162060">
    <property type="component" value="Unassembled WGS sequence"/>
</dbReference>
<sequence length="618" mass="68832">MTTSFVLTSTAFLAAFAAFLSPSAAAFEAHRVGDLPGLNQTDVSFKHYAGQLRLPTNTSEKLFYWYTESRRSPESDPIVLWLNGGPGCASSEGFFTENGPFVATRDGTVGLNPYGWNARANVVWVDSPSGVGFSYPLQASTGYYNDDVVADRLRLFLREFLIKYPELRHRDFYVTGESYAGMYIPFLVERLVDDPLDGWNLKGFAVGNPLTDMDIDGNAYMEYYCSHALISPADYRSLLGQCDNNIAQCMFTDVNCTTRCEDAVLKVHEAAGSDEFNHYNIYGDVCQMKNRQRTALHSHLFDKVKPQIQTHRGVLGPCAEDFTEMLMNKLELQQALHIEGELPVQWEGCHPFIVRYFVRTFSSLEKYRKLLGNGLNVLIYSGDADSVVNFMGTLRWITEEGLSLKPASPWRPWLGPDDQIAGYHQQFELGLTFKTIKGAGHMVPAVRPLHALHLFDCFLFGDDNCTTIAYPTDSFELEAAGGVFEPEGSTPPNAQDASTDLEEQTDPTVLQASTSTGHVPGTAVLLLVACAVVMVVAMVYAQRRSRQNGQRGHGYQTISTLDCCSACNDGLYRLSPSRYCEKRVECFPSHLYMFAGYARMLLNKAGEFSSHIFLSTHC</sequence>
<feature type="signal peptide" evidence="2">
    <location>
        <begin position="1"/>
        <end position="26"/>
    </location>
</feature>
<reference evidence="5" key="1">
    <citation type="submission" date="2024-01" db="EMBL/GenBank/DDBJ databases">
        <authorList>
            <person name="Webb A."/>
        </authorList>
    </citation>
    <scope>NUCLEOTIDE SEQUENCE</scope>
    <source>
        <strain evidence="5">Pm1</strain>
    </source>
</reference>
<comment type="caution">
    <text evidence="5">The sequence shown here is derived from an EMBL/GenBank/DDBJ whole genome shotgun (WGS) entry which is preliminary data.</text>
</comment>
<dbReference type="GO" id="GO:0006508">
    <property type="term" value="P:proteolysis"/>
    <property type="evidence" value="ECO:0007669"/>
    <property type="project" value="UniProtKB-KW"/>
</dbReference>